<dbReference type="EMBL" id="RCHS01003228">
    <property type="protein sequence ID" value="RMX43291.1"/>
    <property type="molecule type" value="Genomic_DNA"/>
</dbReference>
<protein>
    <submittedName>
        <fullName evidence="2">Uncharacterized protein</fullName>
    </submittedName>
</protein>
<evidence type="ECO:0000256" key="1">
    <source>
        <dbReference type="SAM" id="Phobius"/>
    </source>
</evidence>
<gene>
    <name evidence="2" type="ORF">pdam_00020168</name>
</gene>
<keyword evidence="1" id="KW-0472">Membrane</keyword>
<keyword evidence="3" id="KW-1185">Reference proteome</keyword>
<dbReference type="OrthoDB" id="5956233at2759"/>
<keyword evidence="1" id="KW-1133">Transmembrane helix</keyword>
<feature type="transmembrane region" description="Helical" evidence="1">
    <location>
        <begin position="12"/>
        <end position="29"/>
    </location>
</feature>
<keyword evidence="1" id="KW-0812">Transmembrane</keyword>
<name>A0A3M6TPM8_POCDA</name>
<organism evidence="2 3">
    <name type="scientific">Pocillopora damicornis</name>
    <name type="common">Cauliflower coral</name>
    <name type="synonym">Millepora damicornis</name>
    <dbReference type="NCBI Taxonomy" id="46731"/>
    <lineage>
        <taxon>Eukaryota</taxon>
        <taxon>Metazoa</taxon>
        <taxon>Cnidaria</taxon>
        <taxon>Anthozoa</taxon>
        <taxon>Hexacorallia</taxon>
        <taxon>Scleractinia</taxon>
        <taxon>Astrocoeniina</taxon>
        <taxon>Pocilloporidae</taxon>
        <taxon>Pocillopora</taxon>
    </lineage>
</organism>
<dbReference type="OMA" id="TEKCERT"/>
<accession>A0A3M6TPM8</accession>
<evidence type="ECO:0000313" key="2">
    <source>
        <dbReference type="EMBL" id="RMX43291.1"/>
    </source>
</evidence>
<reference evidence="2 3" key="1">
    <citation type="journal article" date="2018" name="Sci. Rep.">
        <title>Comparative analysis of the Pocillopora damicornis genome highlights role of immune system in coral evolution.</title>
        <authorList>
            <person name="Cunning R."/>
            <person name="Bay R.A."/>
            <person name="Gillette P."/>
            <person name="Baker A.C."/>
            <person name="Traylor-Knowles N."/>
        </authorList>
    </citation>
    <scope>NUCLEOTIDE SEQUENCE [LARGE SCALE GENOMIC DNA]</scope>
    <source>
        <strain evidence="2">RSMAS</strain>
        <tissue evidence="2">Whole animal</tissue>
    </source>
</reference>
<sequence length="320" mass="35477">MSNSLGKRSVLLNVLVIHGVLLWFSLHMVSCRVISCQPRDGSTGGMTSVILRVRRFVNESVNFRRDSPRPLSKPFYHTIPNDGKVHLFNSNLKVKFHGKDVCVSTMKETVVDEKGANENKKYSCERVCFGLGDRVNLVTNSSSGGRLWHGKMCCVRKREIYLQLDVMTAGPKCLTCQRRMCQRDHMTIKQCPPGDKCLAITLNKPESAAETNSSVLPLMLGCSSDDGLRGYSCNDQCRREVELVGSGVRRVCVRCCTGNECNRVGASKNETETTVMEDGVQDRKLSETVNGGSGDKGDKLLITFGLTAVHCGLSWSKMKW</sequence>
<dbReference type="AlphaFoldDB" id="A0A3M6TPM8"/>
<evidence type="ECO:0000313" key="3">
    <source>
        <dbReference type="Proteomes" id="UP000275408"/>
    </source>
</evidence>
<dbReference type="Proteomes" id="UP000275408">
    <property type="component" value="Unassembled WGS sequence"/>
</dbReference>
<proteinExistence type="predicted"/>
<comment type="caution">
    <text evidence="2">The sequence shown here is derived from an EMBL/GenBank/DDBJ whole genome shotgun (WGS) entry which is preliminary data.</text>
</comment>